<evidence type="ECO:0000313" key="3">
    <source>
        <dbReference type="EMBL" id="KAL3857996.1"/>
    </source>
</evidence>
<dbReference type="Pfam" id="PF04536">
    <property type="entry name" value="TPM_phosphatase"/>
    <property type="match status" value="1"/>
</dbReference>
<keyword evidence="1" id="KW-0812">Transmembrane</keyword>
<dbReference type="InterPro" id="IPR007621">
    <property type="entry name" value="TPM_dom"/>
</dbReference>
<dbReference type="Proteomes" id="UP001634394">
    <property type="component" value="Unassembled WGS sequence"/>
</dbReference>
<proteinExistence type="predicted"/>
<sequence length="262" mass="29855">MDDNLIFLQGNISTVCTNHNGNQESFIVGVALINRIRVPDLQSQKICIIDCGEIQPKLNTSERMPTEAEKEIIMKNFADSIRLNWKMGSCENDVIVLYCQQFGKVRISVGQTAAKYLTDSKVAELTTQFTDLSKHGRLEEALDLLIQELKITLRGLTPAHKMLMASLIFSIFFGAFLIFFLLIRDLEYDIWGQENHWWLVGFVIRLITGLYIIKGLVLLICLLSHKVNYFGAIICFILGVLCFILYGFADDIFPKFVANVRY</sequence>
<dbReference type="PANTHER" id="PTHR33748">
    <property type="entry name" value="PROTEIN CBG04600"/>
    <property type="match status" value="1"/>
</dbReference>
<dbReference type="EMBL" id="JBJQND010000013">
    <property type="protein sequence ID" value="KAL3857996.1"/>
    <property type="molecule type" value="Genomic_DNA"/>
</dbReference>
<feature type="transmembrane region" description="Helical" evidence="1">
    <location>
        <begin position="196"/>
        <end position="222"/>
    </location>
</feature>
<organism evidence="3 4">
    <name type="scientific">Sinanodonta woodiana</name>
    <name type="common">Chinese pond mussel</name>
    <name type="synonym">Anodonta woodiana</name>
    <dbReference type="NCBI Taxonomy" id="1069815"/>
    <lineage>
        <taxon>Eukaryota</taxon>
        <taxon>Metazoa</taxon>
        <taxon>Spiralia</taxon>
        <taxon>Lophotrochozoa</taxon>
        <taxon>Mollusca</taxon>
        <taxon>Bivalvia</taxon>
        <taxon>Autobranchia</taxon>
        <taxon>Heteroconchia</taxon>
        <taxon>Palaeoheterodonta</taxon>
        <taxon>Unionida</taxon>
        <taxon>Unionoidea</taxon>
        <taxon>Unionidae</taxon>
        <taxon>Unioninae</taxon>
        <taxon>Sinanodonta</taxon>
    </lineage>
</organism>
<keyword evidence="4" id="KW-1185">Reference proteome</keyword>
<dbReference type="Gene3D" id="3.10.310.50">
    <property type="match status" value="1"/>
</dbReference>
<accession>A0ABD3V9Z0</accession>
<dbReference type="AlphaFoldDB" id="A0ABD3V9Z0"/>
<reference evidence="3 4" key="1">
    <citation type="submission" date="2024-11" db="EMBL/GenBank/DDBJ databases">
        <title>Chromosome-level genome assembly of the freshwater bivalve Anodonta woodiana.</title>
        <authorList>
            <person name="Chen X."/>
        </authorList>
    </citation>
    <scope>NUCLEOTIDE SEQUENCE [LARGE SCALE GENOMIC DNA]</scope>
    <source>
        <strain evidence="3">MN2024</strain>
        <tissue evidence="3">Gills</tissue>
    </source>
</reference>
<feature type="transmembrane region" description="Helical" evidence="1">
    <location>
        <begin position="229"/>
        <end position="249"/>
    </location>
</feature>
<name>A0ABD3V9Z0_SINWO</name>
<feature type="transmembrane region" description="Helical" evidence="1">
    <location>
        <begin position="163"/>
        <end position="184"/>
    </location>
</feature>
<keyword evidence="1" id="KW-1133">Transmembrane helix</keyword>
<protein>
    <recommendedName>
        <fullName evidence="2">TPM domain-containing protein</fullName>
    </recommendedName>
</protein>
<evidence type="ECO:0000259" key="2">
    <source>
        <dbReference type="Pfam" id="PF04536"/>
    </source>
</evidence>
<dbReference type="PANTHER" id="PTHR33748:SF5">
    <property type="entry name" value="GROUND-LIKE DOMAIN-CONTAINING PROTEIN"/>
    <property type="match status" value="1"/>
</dbReference>
<evidence type="ECO:0000313" key="4">
    <source>
        <dbReference type="Proteomes" id="UP001634394"/>
    </source>
</evidence>
<evidence type="ECO:0000256" key="1">
    <source>
        <dbReference type="SAM" id="Phobius"/>
    </source>
</evidence>
<keyword evidence="1" id="KW-0472">Membrane</keyword>
<feature type="domain" description="TPM" evidence="2">
    <location>
        <begin position="74"/>
        <end position="149"/>
    </location>
</feature>
<gene>
    <name evidence="3" type="ORF">ACJMK2_012614</name>
</gene>
<comment type="caution">
    <text evidence="3">The sequence shown here is derived from an EMBL/GenBank/DDBJ whole genome shotgun (WGS) entry which is preliminary data.</text>
</comment>